<dbReference type="SUPFAM" id="SSF46785">
    <property type="entry name" value="Winged helix' DNA-binding domain"/>
    <property type="match status" value="1"/>
</dbReference>
<dbReference type="PRINTS" id="PR00037">
    <property type="entry name" value="HTHLACR"/>
</dbReference>
<keyword evidence="2" id="KW-0238">DNA-binding</keyword>
<organism evidence="5 6">
    <name type="scientific">Moellerella wisconsensis ATCC 35017</name>
    <dbReference type="NCBI Taxonomy" id="1354267"/>
    <lineage>
        <taxon>Bacteria</taxon>
        <taxon>Pseudomonadati</taxon>
        <taxon>Pseudomonadota</taxon>
        <taxon>Gammaproteobacteria</taxon>
        <taxon>Enterobacterales</taxon>
        <taxon>Morganellaceae</taxon>
        <taxon>Moellerella</taxon>
    </lineage>
</organism>
<evidence type="ECO:0000256" key="2">
    <source>
        <dbReference type="ARBA" id="ARBA00023125"/>
    </source>
</evidence>
<gene>
    <name evidence="5" type="ORF">M992_0898</name>
</gene>
<dbReference type="InterPro" id="IPR018356">
    <property type="entry name" value="Tscrpt_reg_HTH_DeoR_CS"/>
</dbReference>
<dbReference type="InterPro" id="IPR001034">
    <property type="entry name" value="DeoR_HTH"/>
</dbReference>
<keyword evidence="1" id="KW-0805">Transcription regulation</keyword>
<dbReference type="InterPro" id="IPR036388">
    <property type="entry name" value="WH-like_DNA-bd_sf"/>
</dbReference>
<evidence type="ECO:0000259" key="4">
    <source>
        <dbReference type="PROSITE" id="PS51000"/>
    </source>
</evidence>
<dbReference type="SUPFAM" id="SSF100950">
    <property type="entry name" value="NagB/RpiA/CoA transferase-like"/>
    <property type="match status" value="1"/>
</dbReference>
<feature type="domain" description="HTH deoR-type" evidence="4">
    <location>
        <begin position="3"/>
        <end position="58"/>
    </location>
</feature>
<dbReference type="OrthoDB" id="5685843at2"/>
<dbReference type="Proteomes" id="UP000053226">
    <property type="component" value="Unassembled WGS sequence"/>
</dbReference>
<dbReference type="PROSITE" id="PS00894">
    <property type="entry name" value="HTH_DEOR_1"/>
    <property type="match status" value="1"/>
</dbReference>
<protein>
    <submittedName>
        <fullName evidence="5">DeoR family transcriptional regulator</fullName>
    </submittedName>
</protein>
<evidence type="ECO:0000313" key="5">
    <source>
        <dbReference type="EMBL" id="KPD03608.1"/>
    </source>
</evidence>
<dbReference type="PROSITE" id="PS51000">
    <property type="entry name" value="HTH_DEOR_2"/>
    <property type="match status" value="1"/>
</dbReference>
<accession>A0A0N0ZBW8</accession>
<evidence type="ECO:0000256" key="3">
    <source>
        <dbReference type="ARBA" id="ARBA00023163"/>
    </source>
</evidence>
<dbReference type="InterPro" id="IPR036390">
    <property type="entry name" value="WH_DNA-bd_sf"/>
</dbReference>
<dbReference type="PANTHER" id="PTHR30363">
    <property type="entry name" value="HTH-TYPE TRANSCRIPTIONAL REGULATOR SRLR-RELATED"/>
    <property type="match status" value="1"/>
</dbReference>
<comment type="caution">
    <text evidence="5">The sequence shown here is derived from an EMBL/GenBank/DDBJ whole genome shotgun (WGS) entry which is preliminary data.</text>
</comment>
<dbReference type="GO" id="GO:0003677">
    <property type="term" value="F:DNA binding"/>
    <property type="evidence" value="ECO:0007669"/>
    <property type="project" value="UniProtKB-KW"/>
</dbReference>
<keyword evidence="3" id="KW-0804">Transcription</keyword>
<keyword evidence="6" id="KW-1185">Reference proteome</keyword>
<evidence type="ECO:0000313" key="6">
    <source>
        <dbReference type="Proteomes" id="UP000053226"/>
    </source>
</evidence>
<dbReference type="EMBL" id="LGAA01000009">
    <property type="protein sequence ID" value="KPD03608.1"/>
    <property type="molecule type" value="Genomic_DNA"/>
</dbReference>
<dbReference type="Pfam" id="PF00455">
    <property type="entry name" value="DeoRC"/>
    <property type="match status" value="1"/>
</dbReference>
<sequence length="255" mass="29039">MTPSERRDFIYGYLYEYQTVSISSLVELMNVSHMTVRRDISALEEEGKVVSISGGVRLNNALHQELPWNEKARLHCQSKRKIGHFAASLVEDGQVVYLDAGTTTFEIARVLGERFNLTVVTNDFSIVQYLMNKPQLNLFHTGGRVDKRNHSSAGNIAVMMLKSLNIDIAFISTSSWDFEHGVSTPHEEKVLLKQTLLERSRRSILVSDSNKFGKYGMFRVCALEQLDDIICDNHLPENIIKKLEETNINFYPINV</sequence>
<dbReference type="Gene3D" id="1.10.10.10">
    <property type="entry name" value="Winged helix-like DNA-binding domain superfamily/Winged helix DNA-binding domain"/>
    <property type="match status" value="1"/>
</dbReference>
<dbReference type="Gene3D" id="3.40.50.1360">
    <property type="match status" value="1"/>
</dbReference>
<name>A0A0N0ZBW8_9GAMM</name>
<dbReference type="Pfam" id="PF08220">
    <property type="entry name" value="HTH_DeoR"/>
    <property type="match status" value="1"/>
</dbReference>
<evidence type="ECO:0000256" key="1">
    <source>
        <dbReference type="ARBA" id="ARBA00023015"/>
    </source>
</evidence>
<dbReference type="RefSeq" id="WP_053907491.1">
    <property type="nucleotide sequence ID" value="NZ_CAWMUS010000009.1"/>
</dbReference>
<dbReference type="InterPro" id="IPR014036">
    <property type="entry name" value="DeoR-like_C"/>
</dbReference>
<dbReference type="GO" id="GO:0003700">
    <property type="term" value="F:DNA-binding transcription factor activity"/>
    <property type="evidence" value="ECO:0007669"/>
    <property type="project" value="InterPro"/>
</dbReference>
<dbReference type="InterPro" id="IPR050313">
    <property type="entry name" value="Carb_Metab_HTH_regulators"/>
</dbReference>
<dbReference type="PANTHER" id="PTHR30363:SF58">
    <property type="entry name" value="REGULATORY PROTEIN, DEOR FAMILY"/>
    <property type="match status" value="1"/>
</dbReference>
<dbReference type="InterPro" id="IPR037171">
    <property type="entry name" value="NagB/RpiA_transferase-like"/>
</dbReference>
<reference evidence="5 6" key="1">
    <citation type="submission" date="2015-07" db="EMBL/GenBank/DDBJ databases">
        <title>ATOL: Assembling a taxonomically balanced genome-scale reconstruction of the evolutionary history of the Enterobacteriaceae.</title>
        <authorList>
            <person name="Plunkett G.III."/>
            <person name="Neeno-Eckwall E.C."/>
            <person name="Glasner J.D."/>
            <person name="Perna N.T."/>
        </authorList>
    </citation>
    <scope>NUCLEOTIDE SEQUENCE [LARGE SCALE GENOMIC DNA]</scope>
    <source>
        <strain evidence="5 6">ATCC 35017</strain>
    </source>
</reference>
<dbReference type="SMART" id="SM01134">
    <property type="entry name" value="DeoRC"/>
    <property type="match status" value="1"/>
</dbReference>
<proteinExistence type="predicted"/>
<dbReference type="AlphaFoldDB" id="A0A0N0ZBW8"/>
<dbReference type="SMART" id="SM00420">
    <property type="entry name" value="HTH_DEOR"/>
    <property type="match status" value="1"/>
</dbReference>